<proteinExistence type="predicted"/>
<keyword evidence="2" id="KW-0472">Membrane</keyword>
<keyword evidence="4" id="KW-1185">Reference proteome</keyword>
<feature type="transmembrane region" description="Helical" evidence="2">
    <location>
        <begin position="29"/>
        <end position="51"/>
    </location>
</feature>
<dbReference type="RefSeq" id="XP_003055675.1">
    <property type="nucleotide sequence ID" value="XM_003055629.1"/>
</dbReference>
<gene>
    <name evidence="3" type="ORF">MICPUCDRAFT_50583</name>
</gene>
<reference evidence="3 4" key="1">
    <citation type="journal article" date="2009" name="Science">
        <title>Green evolution and dynamic adaptations revealed by genomes of the marine picoeukaryotes Micromonas.</title>
        <authorList>
            <person name="Worden A.Z."/>
            <person name="Lee J.H."/>
            <person name="Mock T."/>
            <person name="Rouze P."/>
            <person name="Simmons M.P."/>
            <person name="Aerts A.L."/>
            <person name="Allen A.E."/>
            <person name="Cuvelier M.L."/>
            <person name="Derelle E."/>
            <person name="Everett M.V."/>
            <person name="Foulon E."/>
            <person name="Grimwood J."/>
            <person name="Gundlach H."/>
            <person name="Henrissat B."/>
            <person name="Napoli C."/>
            <person name="McDonald S.M."/>
            <person name="Parker M.S."/>
            <person name="Rombauts S."/>
            <person name="Salamov A."/>
            <person name="Von Dassow P."/>
            <person name="Badger J.H."/>
            <person name="Coutinho P.M."/>
            <person name="Demir E."/>
            <person name="Dubchak I."/>
            <person name="Gentemann C."/>
            <person name="Eikrem W."/>
            <person name="Gready J.E."/>
            <person name="John U."/>
            <person name="Lanier W."/>
            <person name="Lindquist E.A."/>
            <person name="Lucas S."/>
            <person name="Mayer K.F."/>
            <person name="Moreau H."/>
            <person name="Not F."/>
            <person name="Otillar R."/>
            <person name="Panaud O."/>
            <person name="Pangilinan J."/>
            <person name="Paulsen I."/>
            <person name="Piegu B."/>
            <person name="Poliakov A."/>
            <person name="Robbens S."/>
            <person name="Schmutz J."/>
            <person name="Toulza E."/>
            <person name="Wyss T."/>
            <person name="Zelensky A."/>
            <person name="Zhou K."/>
            <person name="Armbrust E.V."/>
            <person name="Bhattacharya D."/>
            <person name="Goodenough U.W."/>
            <person name="Van de Peer Y."/>
            <person name="Grigoriev I.V."/>
        </authorList>
    </citation>
    <scope>NUCLEOTIDE SEQUENCE [LARGE SCALE GENOMIC DNA]</scope>
    <source>
        <strain evidence="3 4">CCMP1545</strain>
    </source>
</reference>
<dbReference type="OrthoDB" id="504540at2759"/>
<dbReference type="Proteomes" id="UP000001876">
    <property type="component" value="Unassembled WGS sequence"/>
</dbReference>
<dbReference type="EMBL" id="GG663735">
    <property type="protein sequence ID" value="EEH60927.1"/>
    <property type="molecule type" value="Genomic_DNA"/>
</dbReference>
<dbReference type="InterPro" id="IPR011992">
    <property type="entry name" value="EF-hand-dom_pair"/>
</dbReference>
<sequence>MSHQAPHYDTAAIGKLWQPIPKTSWGRGIAIVAAAWLGGVASAIALGRAALPPSSSSTRDDAPAASASAPAAAASAPAAAAAPAPRATKGAEAVWRGTFDPGSNPRVTRQSVAPERSYYDTVRGGENAPSTLWQETLRSEEMNKYNFHALSRDGKTIQKEDLLRAFGQVDVDALAKDADTDGDGRISHADWLRMKSKLAEAYERAGK</sequence>
<evidence type="ECO:0000313" key="4">
    <source>
        <dbReference type="Proteomes" id="UP000001876"/>
    </source>
</evidence>
<dbReference type="AlphaFoldDB" id="C1MII9"/>
<evidence type="ECO:0000256" key="1">
    <source>
        <dbReference type="ARBA" id="ARBA00022837"/>
    </source>
</evidence>
<keyword evidence="2" id="KW-1133">Transmembrane helix</keyword>
<evidence type="ECO:0000313" key="3">
    <source>
        <dbReference type="EMBL" id="EEH60927.1"/>
    </source>
</evidence>
<dbReference type="KEGG" id="mpp:MICPUCDRAFT_50583"/>
<dbReference type="PROSITE" id="PS00018">
    <property type="entry name" value="EF_HAND_1"/>
    <property type="match status" value="1"/>
</dbReference>
<dbReference type="InterPro" id="IPR018247">
    <property type="entry name" value="EF_Hand_1_Ca_BS"/>
</dbReference>
<evidence type="ECO:0000256" key="2">
    <source>
        <dbReference type="SAM" id="Phobius"/>
    </source>
</evidence>
<dbReference type="GeneID" id="9680642"/>
<organism evidence="4">
    <name type="scientific">Micromonas pusilla (strain CCMP1545)</name>
    <name type="common">Picoplanktonic green alga</name>
    <dbReference type="NCBI Taxonomy" id="564608"/>
    <lineage>
        <taxon>Eukaryota</taxon>
        <taxon>Viridiplantae</taxon>
        <taxon>Chlorophyta</taxon>
        <taxon>Mamiellophyceae</taxon>
        <taxon>Mamiellales</taxon>
        <taxon>Mamiellaceae</taxon>
        <taxon>Micromonas</taxon>
    </lineage>
</organism>
<protein>
    <submittedName>
        <fullName evidence="3">Predicted protein</fullName>
    </submittedName>
</protein>
<name>C1MII9_MICPC</name>
<keyword evidence="1" id="KW-0106">Calcium</keyword>
<dbReference type="Gene3D" id="1.10.238.10">
    <property type="entry name" value="EF-hand"/>
    <property type="match status" value="1"/>
</dbReference>
<keyword evidence="2" id="KW-0812">Transmembrane</keyword>
<dbReference type="SUPFAM" id="SSF47473">
    <property type="entry name" value="EF-hand"/>
    <property type="match status" value="1"/>
</dbReference>
<accession>C1MII9</accession>